<organism evidence="2 3">
    <name type="scientific">Xylaria flabelliformis</name>
    <dbReference type="NCBI Taxonomy" id="2512241"/>
    <lineage>
        <taxon>Eukaryota</taxon>
        <taxon>Fungi</taxon>
        <taxon>Dikarya</taxon>
        <taxon>Ascomycota</taxon>
        <taxon>Pezizomycotina</taxon>
        <taxon>Sordariomycetes</taxon>
        <taxon>Xylariomycetidae</taxon>
        <taxon>Xylariales</taxon>
        <taxon>Xylariaceae</taxon>
        <taxon>Xylaria</taxon>
    </lineage>
</organism>
<gene>
    <name evidence="2" type="ORF">FHL15_001668</name>
</gene>
<dbReference type="AlphaFoldDB" id="A0A553IB11"/>
<comment type="caution">
    <text evidence="2">The sequence shown here is derived from an EMBL/GenBank/DDBJ whole genome shotgun (WGS) entry which is preliminary data.</text>
</comment>
<dbReference type="EMBL" id="VFLP01000006">
    <property type="protein sequence ID" value="TRX97390.1"/>
    <property type="molecule type" value="Genomic_DNA"/>
</dbReference>
<proteinExistence type="predicted"/>
<sequence length="253" mass="28992">MVLECNWSVRWLNKPVPYILRWFGRGCDDVYVDVALHSAADREPYSILFLKKGAPFTVPAPEHALKPASEPTLEPTLQPTPAPEPVPGPARDSIPKPDDGSQRRTMEVQDRWYLPGGICRDKDRKLFDWLWADIHAKFGRGLSIIEITALIDCAVVIVDNENGEGERKVLVLTVGARHVRDIPTTGYTMYGFSEHRWFGERFLVDEEFQMRKCAALRRHLRSHLMRLETARGSRRFPRLPMLASLTGLFPKFR</sequence>
<feature type="region of interest" description="Disordered" evidence="1">
    <location>
        <begin position="61"/>
        <end position="105"/>
    </location>
</feature>
<feature type="compositionally biased region" description="Pro residues" evidence="1">
    <location>
        <begin position="78"/>
        <end position="88"/>
    </location>
</feature>
<evidence type="ECO:0000313" key="2">
    <source>
        <dbReference type="EMBL" id="TRX97390.1"/>
    </source>
</evidence>
<keyword evidence="3" id="KW-1185">Reference proteome</keyword>
<feature type="compositionally biased region" description="Basic and acidic residues" evidence="1">
    <location>
        <begin position="93"/>
        <end position="105"/>
    </location>
</feature>
<evidence type="ECO:0000256" key="1">
    <source>
        <dbReference type="SAM" id="MobiDB-lite"/>
    </source>
</evidence>
<reference evidence="3" key="1">
    <citation type="submission" date="2019-06" db="EMBL/GenBank/DDBJ databases">
        <title>Draft genome sequence of the griseofulvin-producing fungus Xylaria cubensis strain G536.</title>
        <authorList>
            <person name="Mead M.E."/>
            <person name="Raja H.A."/>
            <person name="Steenwyk J.L."/>
            <person name="Knowles S.L."/>
            <person name="Oberlies N.H."/>
            <person name="Rokas A."/>
        </authorList>
    </citation>
    <scope>NUCLEOTIDE SEQUENCE [LARGE SCALE GENOMIC DNA]</scope>
    <source>
        <strain evidence="3">G536</strain>
    </source>
</reference>
<dbReference type="Proteomes" id="UP000319160">
    <property type="component" value="Unassembled WGS sequence"/>
</dbReference>
<dbReference type="OrthoDB" id="4751896at2759"/>
<protein>
    <submittedName>
        <fullName evidence="2">Uncharacterized protein</fullName>
    </submittedName>
</protein>
<name>A0A553IB11_9PEZI</name>
<accession>A0A553IB11</accession>
<evidence type="ECO:0000313" key="3">
    <source>
        <dbReference type="Proteomes" id="UP000319160"/>
    </source>
</evidence>